<proteinExistence type="predicted"/>
<comment type="caution">
    <text evidence="1">The sequence shown here is derived from an EMBL/GenBank/DDBJ whole genome shotgun (WGS) entry which is preliminary data.</text>
</comment>
<organism evidence="1">
    <name type="scientific">marine sediment metagenome</name>
    <dbReference type="NCBI Taxonomy" id="412755"/>
    <lineage>
        <taxon>unclassified sequences</taxon>
        <taxon>metagenomes</taxon>
        <taxon>ecological metagenomes</taxon>
    </lineage>
</organism>
<dbReference type="EMBL" id="LAZR01013085">
    <property type="protein sequence ID" value="KKM23637.1"/>
    <property type="molecule type" value="Genomic_DNA"/>
</dbReference>
<sequence>MRQIHTHQDRELIYCHAEEEIPKKYWWDFQDWMEDNCYNPLIIKGFSKLVYRPHHVKEYLQMMGIPCVEIIEDQGHVLREIVRGESKLEIMD</sequence>
<evidence type="ECO:0000313" key="1">
    <source>
        <dbReference type="EMBL" id="KKM23637.1"/>
    </source>
</evidence>
<accession>A0A0F9I7Y5</accession>
<gene>
    <name evidence="1" type="ORF">LCGC14_1613220</name>
</gene>
<name>A0A0F9I7Y5_9ZZZZ</name>
<protein>
    <submittedName>
        <fullName evidence="1">Uncharacterized protein</fullName>
    </submittedName>
</protein>
<dbReference type="AlphaFoldDB" id="A0A0F9I7Y5"/>
<reference evidence="1" key="1">
    <citation type="journal article" date="2015" name="Nature">
        <title>Complex archaea that bridge the gap between prokaryotes and eukaryotes.</title>
        <authorList>
            <person name="Spang A."/>
            <person name="Saw J.H."/>
            <person name="Jorgensen S.L."/>
            <person name="Zaremba-Niedzwiedzka K."/>
            <person name="Martijn J."/>
            <person name="Lind A.E."/>
            <person name="van Eijk R."/>
            <person name="Schleper C."/>
            <person name="Guy L."/>
            <person name="Ettema T.J."/>
        </authorList>
    </citation>
    <scope>NUCLEOTIDE SEQUENCE</scope>
</reference>